<gene>
    <name evidence="3" type="ORF">J07HQW1_02412</name>
</gene>
<evidence type="ECO:0000313" key="3">
    <source>
        <dbReference type="EMBL" id="ERG92375.1"/>
    </source>
</evidence>
<dbReference type="Pfam" id="PF26445">
    <property type="entry name" value="DUF8124"/>
    <property type="match status" value="1"/>
</dbReference>
<accession>U1N6V5</accession>
<evidence type="ECO:0000256" key="1">
    <source>
        <dbReference type="SAM" id="MobiDB-lite"/>
    </source>
</evidence>
<feature type="domain" description="DUF8124" evidence="2">
    <location>
        <begin position="21"/>
        <end position="105"/>
    </location>
</feature>
<feature type="region of interest" description="Disordered" evidence="1">
    <location>
        <begin position="1"/>
        <end position="27"/>
    </location>
</feature>
<dbReference type="EMBL" id="KE356560">
    <property type="protein sequence ID" value="ERG92375.1"/>
    <property type="molecule type" value="Genomic_DNA"/>
</dbReference>
<dbReference type="InterPro" id="IPR058437">
    <property type="entry name" value="DUF8124"/>
</dbReference>
<evidence type="ECO:0000259" key="2">
    <source>
        <dbReference type="Pfam" id="PF26445"/>
    </source>
</evidence>
<sequence length="111" mass="12069">MPPDIDSTDSRPVDSQDPTSSGDTFGVGIHVTESDLQFVVHVPSDIDSGWTDPTTFQTQIETIVWNHLEKSTVLTRLAKQHDAGTTVSLGRVTLTPDGTVHQISLINSEEL</sequence>
<proteinExistence type="predicted"/>
<dbReference type="STRING" id="1238424.J07HQW1_02412"/>
<dbReference type="HOGENOM" id="CLU_159729_0_0_2"/>
<evidence type="ECO:0000313" key="4">
    <source>
        <dbReference type="Proteomes" id="UP000030649"/>
    </source>
</evidence>
<organism evidence="3 4">
    <name type="scientific">Haloquadratum walsbyi J07HQW1</name>
    <dbReference type="NCBI Taxonomy" id="1238424"/>
    <lineage>
        <taxon>Archaea</taxon>
        <taxon>Methanobacteriati</taxon>
        <taxon>Methanobacteriota</taxon>
        <taxon>Stenosarchaea group</taxon>
        <taxon>Halobacteria</taxon>
        <taxon>Halobacteriales</taxon>
        <taxon>Haloferacaceae</taxon>
        <taxon>Haloquadratum</taxon>
    </lineage>
</organism>
<dbReference type="Proteomes" id="UP000030649">
    <property type="component" value="Unassembled WGS sequence"/>
</dbReference>
<dbReference type="AlphaFoldDB" id="U1N6V5"/>
<name>U1N6V5_9EURY</name>
<protein>
    <recommendedName>
        <fullName evidence="2">DUF8124 domain-containing protein</fullName>
    </recommendedName>
</protein>
<reference evidence="3 4" key="1">
    <citation type="journal article" date="2013" name="PLoS ONE">
        <title>Assembly-driven community genomics of a hypersaline microbial ecosystem.</title>
        <authorList>
            <person name="Podell S."/>
            <person name="Ugalde J.A."/>
            <person name="Narasingarao P."/>
            <person name="Banfield J.F."/>
            <person name="Heidelberg K.B."/>
            <person name="Allen E.E."/>
        </authorList>
    </citation>
    <scope>NUCLEOTIDE SEQUENCE [LARGE SCALE GENOMIC DNA]</scope>
    <source>
        <strain evidence="4">J07HQW1</strain>
    </source>
</reference>